<feature type="compositionally biased region" description="Basic and acidic residues" evidence="1">
    <location>
        <begin position="29"/>
        <end position="51"/>
    </location>
</feature>
<evidence type="ECO:0000256" key="1">
    <source>
        <dbReference type="SAM" id="MobiDB-lite"/>
    </source>
</evidence>
<dbReference type="Proteomes" id="UP000009328">
    <property type="component" value="Unassembled WGS sequence"/>
</dbReference>
<dbReference type="EMBL" id="CAIF01000276">
    <property type="protein sequence ID" value="CCH46838.1"/>
    <property type="molecule type" value="Genomic_DNA"/>
</dbReference>
<name>K0L097_WICCF</name>
<gene>
    <name evidence="2" type="ORF">BN7_6439</name>
</gene>
<sequence length="178" mass="20054">MLRFNRFSLRSGALATRQIRTFSQYKPLRSGDKHSEHGHEHEHDHDHHDHGEEVITEAEGISNGPYTFAFGVGAVLFTGYYVFNEKFKSQSGYSLTSNVLQPVTSEKEIIDSNKVHEDGVKKLVAEKEALTLPPPEKLFMDYNSVRGVPRGSPTNYIPGLSIDVDNIAPRRKPKSIFD</sequence>
<dbReference type="AlphaFoldDB" id="K0L097"/>
<keyword evidence="3" id="KW-1185">Reference proteome</keyword>
<feature type="region of interest" description="Disordered" evidence="1">
    <location>
        <begin position="25"/>
        <end position="51"/>
    </location>
</feature>
<proteinExistence type="predicted"/>
<dbReference type="InParanoid" id="K0L097"/>
<reference evidence="2 3" key="1">
    <citation type="journal article" date="2012" name="Eukaryot. Cell">
        <title>Draft genome sequence of Wickerhamomyces ciferrii NRRL Y-1031 F-60-10.</title>
        <authorList>
            <person name="Schneider J."/>
            <person name="Andrea H."/>
            <person name="Blom J."/>
            <person name="Jaenicke S."/>
            <person name="Ruckert C."/>
            <person name="Schorsch C."/>
            <person name="Szczepanowski R."/>
            <person name="Farwick M."/>
            <person name="Goesmann A."/>
            <person name="Puhler A."/>
            <person name="Schaffer S."/>
            <person name="Tauch A."/>
            <person name="Kohler T."/>
            <person name="Brinkrolf K."/>
        </authorList>
    </citation>
    <scope>NUCLEOTIDE SEQUENCE [LARGE SCALE GENOMIC DNA]</scope>
    <source>
        <strain evidence="3">ATCC 14091 / BCRC 22168 / CBS 111 / JCM 3599 / NBRC 0793 / NRRL Y-1031 F-60-10</strain>
    </source>
</reference>
<evidence type="ECO:0000313" key="2">
    <source>
        <dbReference type="EMBL" id="CCH46838.1"/>
    </source>
</evidence>
<comment type="caution">
    <text evidence="2">The sequence shown here is derived from an EMBL/GenBank/DDBJ whole genome shotgun (WGS) entry which is preliminary data.</text>
</comment>
<evidence type="ECO:0000313" key="3">
    <source>
        <dbReference type="Proteomes" id="UP000009328"/>
    </source>
</evidence>
<dbReference type="HOGENOM" id="CLU_1511764_0_0_1"/>
<protein>
    <submittedName>
        <fullName evidence="2">Uncharacterized protein</fullName>
    </submittedName>
</protein>
<organism evidence="2 3">
    <name type="scientific">Wickerhamomyces ciferrii (strain ATCC 14091 / BCRC 22168 / CBS 111 / JCM 3599 / NBRC 0793 / NRRL Y-1031 F-60-10)</name>
    <name type="common">Yeast</name>
    <name type="synonym">Pichia ciferrii</name>
    <dbReference type="NCBI Taxonomy" id="1206466"/>
    <lineage>
        <taxon>Eukaryota</taxon>
        <taxon>Fungi</taxon>
        <taxon>Dikarya</taxon>
        <taxon>Ascomycota</taxon>
        <taxon>Saccharomycotina</taxon>
        <taxon>Saccharomycetes</taxon>
        <taxon>Phaffomycetales</taxon>
        <taxon>Wickerhamomycetaceae</taxon>
        <taxon>Wickerhamomyces</taxon>
    </lineage>
</organism>
<accession>K0L097</accession>